<evidence type="ECO:0000313" key="2">
    <source>
        <dbReference type="Proteomes" id="UP000886750"/>
    </source>
</evidence>
<dbReference type="AlphaFoldDB" id="A0A9D2CSB5"/>
<name>A0A9D2CSB5_9FIRM</name>
<dbReference type="Proteomes" id="UP000886750">
    <property type="component" value="Unassembled WGS sequence"/>
</dbReference>
<accession>A0A9D2CSB5</accession>
<evidence type="ECO:0000313" key="1">
    <source>
        <dbReference type="EMBL" id="HIY97005.1"/>
    </source>
</evidence>
<reference evidence="1" key="1">
    <citation type="journal article" date="2021" name="PeerJ">
        <title>Extensive microbial diversity within the chicken gut microbiome revealed by metagenomics and culture.</title>
        <authorList>
            <person name="Gilroy R."/>
            <person name="Ravi A."/>
            <person name="Getino M."/>
            <person name="Pursley I."/>
            <person name="Horton D.L."/>
            <person name="Alikhan N.F."/>
            <person name="Baker D."/>
            <person name="Gharbi K."/>
            <person name="Hall N."/>
            <person name="Watson M."/>
            <person name="Adriaenssens E.M."/>
            <person name="Foster-Nyarko E."/>
            <person name="Jarju S."/>
            <person name="Secka A."/>
            <person name="Antonio M."/>
            <person name="Oren A."/>
            <person name="Chaudhuri R.R."/>
            <person name="La Ragione R."/>
            <person name="Hildebrand F."/>
            <person name="Pallen M.J."/>
        </authorList>
    </citation>
    <scope>NUCLEOTIDE SEQUENCE</scope>
    <source>
        <strain evidence="1">1345</strain>
    </source>
</reference>
<dbReference type="EMBL" id="DXCQ01000040">
    <property type="protein sequence ID" value="HIY97005.1"/>
    <property type="molecule type" value="Genomic_DNA"/>
</dbReference>
<reference evidence="1" key="2">
    <citation type="submission" date="2021-04" db="EMBL/GenBank/DDBJ databases">
        <authorList>
            <person name="Gilroy R."/>
        </authorList>
    </citation>
    <scope>NUCLEOTIDE SEQUENCE</scope>
    <source>
        <strain evidence="1">1345</strain>
    </source>
</reference>
<proteinExistence type="predicted"/>
<gene>
    <name evidence="1" type="ORF">H9729_04890</name>
</gene>
<sequence>MELAVLLLVLLLADKSARAPARGAGALSDELSDLLESDWFQKQSFGGVSGKEIAQAADAVRGIAAQGESLRGLLQKGDLSSLLSSLGGQETGDLLKKMEGAAALARGMGGLGSLFGAPAQAPSSGADGTENGAEMENPFAPIANIANEEIVYALTRYFA</sequence>
<organism evidence="1 2">
    <name type="scientific">Candidatus Borkfalkia excrementigallinarum</name>
    <dbReference type="NCBI Taxonomy" id="2838506"/>
    <lineage>
        <taxon>Bacteria</taxon>
        <taxon>Bacillati</taxon>
        <taxon>Bacillota</taxon>
        <taxon>Clostridia</taxon>
        <taxon>Christensenellales</taxon>
        <taxon>Christensenellaceae</taxon>
        <taxon>Candidatus Borkfalkia</taxon>
    </lineage>
</organism>
<protein>
    <submittedName>
        <fullName evidence="1">Uncharacterized protein</fullName>
    </submittedName>
</protein>
<comment type="caution">
    <text evidence="1">The sequence shown here is derived from an EMBL/GenBank/DDBJ whole genome shotgun (WGS) entry which is preliminary data.</text>
</comment>